<dbReference type="Gene3D" id="3.30.70.1090">
    <property type="entry name" value="Dimeric alpha+beta barrel"/>
    <property type="match status" value="1"/>
</dbReference>
<dbReference type="EMBL" id="FNOT01000008">
    <property type="protein sequence ID" value="SDY54170.1"/>
    <property type="molecule type" value="Genomic_DNA"/>
</dbReference>
<dbReference type="Pfam" id="PF04673">
    <property type="entry name" value="Cyclase_polyket"/>
    <property type="match status" value="1"/>
</dbReference>
<dbReference type="InterPro" id="IPR011008">
    <property type="entry name" value="Dimeric_a/b-barrel"/>
</dbReference>
<evidence type="ECO:0000313" key="1">
    <source>
        <dbReference type="EMBL" id="SDY54170.1"/>
    </source>
</evidence>
<reference evidence="2" key="1">
    <citation type="submission" date="2016-10" db="EMBL/GenBank/DDBJ databases">
        <authorList>
            <person name="Varghese N."/>
            <person name="Submissions S."/>
        </authorList>
    </citation>
    <scope>NUCLEOTIDE SEQUENCE [LARGE SCALE GENOMIC DNA]</scope>
    <source>
        <strain evidence="2">DSM 45422</strain>
    </source>
</reference>
<accession>A0A1H3KQ38</accession>
<dbReference type="SUPFAM" id="SSF54909">
    <property type="entry name" value="Dimeric alpha+beta barrel"/>
    <property type="match status" value="1"/>
</dbReference>
<sequence length="108" mass="12459">MHQTMIIAKMAPADADKVADIFGRSDATSMPHEIGVRSRSLYQFHELYVHLIDFDRPASEAMRIAQSLPSFRAVSDELRPFIEAYDPNWRSPQDAMARRFYHWTSSAE</sequence>
<proteinExistence type="predicted"/>
<keyword evidence="2" id="KW-1185">Reference proteome</keyword>
<dbReference type="OrthoDB" id="4147507at2"/>
<gene>
    <name evidence="1" type="ORF">SAMN05660209_03090</name>
</gene>
<dbReference type="InterPro" id="IPR038474">
    <property type="entry name" value="Polyketide_synth_cyclase_sf"/>
</dbReference>
<dbReference type="Proteomes" id="UP000198921">
    <property type="component" value="Unassembled WGS sequence"/>
</dbReference>
<dbReference type="RefSeq" id="WP_091158376.1">
    <property type="nucleotide sequence ID" value="NZ_FNOT01000008.1"/>
</dbReference>
<organism evidence="1 2">
    <name type="scientific">Geodermatophilus africanus</name>
    <dbReference type="NCBI Taxonomy" id="1137993"/>
    <lineage>
        <taxon>Bacteria</taxon>
        <taxon>Bacillati</taxon>
        <taxon>Actinomycetota</taxon>
        <taxon>Actinomycetes</taxon>
        <taxon>Geodermatophilales</taxon>
        <taxon>Geodermatophilaceae</taxon>
        <taxon>Geodermatophilus</taxon>
    </lineage>
</organism>
<evidence type="ECO:0000313" key="2">
    <source>
        <dbReference type="Proteomes" id="UP000198921"/>
    </source>
</evidence>
<dbReference type="InterPro" id="IPR006765">
    <property type="entry name" value="Polyketide_synth_cyclase"/>
</dbReference>
<dbReference type="AlphaFoldDB" id="A0A1H3KQ38"/>
<dbReference type="STRING" id="1137993.SAMN05660209_03090"/>
<dbReference type="GO" id="GO:0030639">
    <property type="term" value="P:polyketide biosynthetic process"/>
    <property type="evidence" value="ECO:0007669"/>
    <property type="project" value="InterPro"/>
</dbReference>
<name>A0A1H3KQ38_9ACTN</name>
<protein>
    <submittedName>
        <fullName evidence="1">Cyclase</fullName>
    </submittedName>
</protein>